<evidence type="ECO:0000256" key="6">
    <source>
        <dbReference type="ARBA" id="ARBA00022741"/>
    </source>
</evidence>
<evidence type="ECO:0000256" key="5">
    <source>
        <dbReference type="ARBA" id="ARBA00022679"/>
    </source>
</evidence>
<gene>
    <name evidence="14" type="primary">folK</name>
    <name evidence="14" type="ORF">COA71_02500</name>
</gene>
<accession>A0A2A5CIQ5</accession>
<evidence type="ECO:0000313" key="14">
    <source>
        <dbReference type="EMBL" id="PCJ43757.1"/>
    </source>
</evidence>
<dbReference type="GO" id="GO:0046654">
    <property type="term" value="P:tetrahydrofolate biosynthetic process"/>
    <property type="evidence" value="ECO:0007669"/>
    <property type="project" value="UniProtKB-UniPathway"/>
</dbReference>
<evidence type="ECO:0000256" key="4">
    <source>
        <dbReference type="ARBA" id="ARBA00016218"/>
    </source>
</evidence>
<dbReference type="Pfam" id="PF01288">
    <property type="entry name" value="HPPK"/>
    <property type="match status" value="1"/>
</dbReference>
<dbReference type="PANTHER" id="PTHR43071:SF1">
    <property type="entry name" value="2-AMINO-4-HYDROXY-6-HYDROXYMETHYLDIHYDROPTERIDINE PYROPHOSPHOKINASE"/>
    <property type="match status" value="1"/>
</dbReference>
<dbReference type="InterPro" id="IPR000550">
    <property type="entry name" value="Hppk"/>
</dbReference>
<dbReference type="GO" id="GO:0003848">
    <property type="term" value="F:2-amino-4-hydroxy-6-hydroxymethyldihydropteridine diphosphokinase activity"/>
    <property type="evidence" value="ECO:0007669"/>
    <property type="project" value="UniProtKB-EC"/>
</dbReference>
<dbReference type="GO" id="GO:0005524">
    <property type="term" value="F:ATP binding"/>
    <property type="evidence" value="ECO:0007669"/>
    <property type="project" value="UniProtKB-KW"/>
</dbReference>
<dbReference type="InterPro" id="IPR035907">
    <property type="entry name" value="Hppk_sf"/>
</dbReference>
<dbReference type="PANTHER" id="PTHR43071">
    <property type="entry name" value="2-AMINO-4-HYDROXY-6-HYDROXYMETHYLDIHYDROPTERIDINE PYROPHOSPHOKINASE"/>
    <property type="match status" value="1"/>
</dbReference>
<keyword evidence="9" id="KW-0289">Folate biosynthesis</keyword>
<evidence type="ECO:0000256" key="12">
    <source>
        <dbReference type="ARBA" id="ARBA00033413"/>
    </source>
</evidence>
<sequence>MIINFFSKFVFIGIGSNLWLGLRTPKDNVLEAIEYLKKLSDEPLQVSSLIESKPFDCPPGSPDFVNAVVALVPKKNETPLSFLYALQHIENSMGRVRSGLKNEARIIDLDLLLFKAETNASEELMLPHPEILNRNFVLEPLQEIFHRECFKKDEFDSLIRFIKKTPPKKAELS</sequence>
<comment type="function">
    <text evidence="10">Catalyzes the transfer of pyrophosphate from adenosine triphosphate (ATP) to 6-hydroxymethyl-7,8-dihydropterin, an enzymatic step in folate biosynthesis pathway.</text>
</comment>
<dbReference type="UniPathway" id="UPA00077">
    <property type="reaction ID" value="UER00155"/>
</dbReference>
<keyword evidence="5" id="KW-0808">Transferase</keyword>
<dbReference type="GO" id="GO:0016301">
    <property type="term" value="F:kinase activity"/>
    <property type="evidence" value="ECO:0007669"/>
    <property type="project" value="UniProtKB-KW"/>
</dbReference>
<name>A0A2A5CIQ5_9GAMM</name>
<dbReference type="Proteomes" id="UP000228987">
    <property type="component" value="Unassembled WGS sequence"/>
</dbReference>
<organism evidence="14 15">
    <name type="scientific">SAR86 cluster bacterium</name>
    <dbReference type="NCBI Taxonomy" id="2030880"/>
    <lineage>
        <taxon>Bacteria</taxon>
        <taxon>Pseudomonadati</taxon>
        <taxon>Pseudomonadota</taxon>
        <taxon>Gammaproteobacteria</taxon>
        <taxon>SAR86 cluster</taxon>
    </lineage>
</organism>
<evidence type="ECO:0000256" key="10">
    <source>
        <dbReference type="ARBA" id="ARBA00029409"/>
    </source>
</evidence>
<dbReference type="SUPFAM" id="SSF55083">
    <property type="entry name" value="6-hydroxymethyl-7,8-dihydropterin pyrophosphokinase, HPPK"/>
    <property type="match status" value="1"/>
</dbReference>
<keyword evidence="6" id="KW-0547">Nucleotide-binding</keyword>
<proteinExistence type="inferred from homology"/>
<evidence type="ECO:0000259" key="13">
    <source>
        <dbReference type="Pfam" id="PF01288"/>
    </source>
</evidence>
<reference evidence="15" key="1">
    <citation type="submission" date="2017-08" db="EMBL/GenBank/DDBJ databases">
        <title>A dynamic microbial community with high functional redundancy inhabits the cold, oxic subseafloor aquifer.</title>
        <authorList>
            <person name="Tully B.J."/>
            <person name="Wheat C.G."/>
            <person name="Glazer B.T."/>
            <person name="Huber J.A."/>
        </authorList>
    </citation>
    <scope>NUCLEOTIDE SEQUENCE [LARGE SCALE GENOMIC DNA]</scope>
</reference>
<keyword evidence="7 14" id="KW-0418">Kinase</keyword>
<evidence type="ECO:0000256" key="8">
    <source>
        <dbReference type="ARBA" id="ARBA00022840"/>
    </source>
</evidence>
<evidence type="ECO:0000256" key="9">
    <source>
        <dbReference type="ARBA" id="ARBA00022909"/>
    </source>
</evidence>
<dbReference type="GO" id="GO:0046656">
    <property type="term" value="P:folic acid biosynthetic process"/>
    <property type="evidence" value="ECO:0007669"/>
    <property type="project" value="UniProtKB-KW"/>
</dbReference>
<dbReference type="CDD" id="cd00483">
    <property type="entry name" value="HPPK"/>
    <property type="match status" value="1"/>
</dbReference>
<dbReference type="AlphaFoldDB" id="A0A2A5CIQ5"/>
<comment type="similarity">
    <text evidence="2">Belongs to the HPPK family.</text>
</comment>
<protein>
    <recommendedName>
        <fullName evidence="4">2-amino-4-hydroxy-6-hydroxymethyldihydropteridine pyrophosphokinase</fullName>
        <ecNumber evidence="3">2.7.6.3</ecNumber>
    </recommendedName>
    <alternativeName>
        <fullName evidence="11">6-hydroxymethyl-7,8-dihydropterin pyrophosphokinase</fullName>
    </alternativeName>
    <alternativeName>
        <fullName evidence="12">7,8-dihydro-6-hydroxymethylpterin-pyrophosphokinase</fullName>
    </alternativeName>
</protein>
<feature type="domain" description="7,8-dihydro-6-hydroxymethylpterin-pyrophosphokinase" evidence="13">
    <location>
        <begin position="11"/>
        <end position="144"/>
    </location>
</feature>
<dbReference type="NCBIfam" id="TIGR01498">
    <property type="entry name" value="folK"/>
    <property type="match status" value="1"/>
</dbReference>
<dbReference type="EMBL" id="NVWI01000001">
    <property type="protein sequence ID" value="PCJ43757.1"/>
    <property type="molecule type" value="Genomic_DNA"/>
</dbReference>
<keyword evidence="8" id="KW-0067">ATP-binding</keyword>
<evidence type="ECO:0000256" key="1">
    <source>
        <dbReference type="ARBA" id="ARBA00005051"/>
    </source>
</evidence>
<comment type="pathway">
    <text evidence="1">Cofactor biosynthesis; tetrahydrofolate biosynthesis; 2-amino-4-hydroxy-6-hydroxymethyl-7,8-dihydropteridine diphosphate from 7,8-dihydroneopterin triphosphate: step 4/4.</text>
</comment>
<evidence type="ECO:0000313" key="15">
    <source>
        <dbReference type="Proteomes" id="UP000228987"/>
    </source>
</evidence>
<evidence type="ECO:0000256" key="2">
    <source>
        <dbReference type="ARBA" id="ARBA00005810"/>
    </source>
</evidence>
<dbReference type="EC" id="2.7.6.3" evidence="3"/>
<comment type="caution">
    <text evidence="14">The sequence shown here is derived from an EMBL/GenBank/DDBJ whole genome shotgun (WGS) entry which is preliminary data.</text>
</comment>
<evidence type="ECO:0000256" key="11">
    <source>
        <dbReference type="ARBA" id="ARBA00029766"/>
    </source>
</evidence>
<evidence type="ECO:0000256" key="3">
    <source>
        <dbReference type="ARBA" id="ARBA00013253"/>
    </source>
</evidence>
<evidence type="ECO:0000256" key="7">
    <source>
        <dbReference type="ARBA" id="ARBA00022777"/>
    </source>
</evidence>
<dbReference type="Gene3D" id="3.30.70.560">
    <property type="entry name" value="7,8-Dihydro-6-hydroxymethylpterin-pyrophosphokinase HPPK"/>
    <property type="match status" value="1"/>
</dbReference>